<dbReference type="SUPFAM" id="SSF56112">
    <property type="entry name" value="Protein kinase-like (PK-like)"/>
    <property type="match status" value="1"/>
</dbReference>
<name>A0A2T2N3A7_CORCC</name>
<feature type="domain" description="Aminoglycoside phosphotransferase" evidence="1">
    <location>
        <begin position="122"/>
        <end position="255"/>
    </location>
</feature>
<evidence type="ECO:0000313" key="3">
    <source>
        <dbReference type="Proteomes" id="UP000240883"/>
    </source>
</evidence>
<dbReference type="InterPro" id="IPR002575">
    <property type="entry name" value="Aminoglycoside_PTrfase"/>
</dbReference>
<gene>
    <name evidence="2" type="ORF">BS50DRAFT_222246</name>
</gene>
<sequence length="364" mass="41386">MAALDLRKEDGLRAYLDSHGIDYLDVTVLTGGNANFVHRVTFKDGTTRVYKHAASHLQFNTDFFLDPARMDYEDRALEILPSLLTKELPESRMHPARWYGYDRRNKLLCLGDGGDQNLKAAYPNQNLDIPLIGRELGRWIAALHICSRSTSFADTDNGLESNNPIAVDIYRYSYNGLADTLSKFGQDAKFAAYINEEFGSRLTKEDECVCHGDYWPGNVLVKGGGEHVELTMVDWEMTRRGISATDVGQFAAEAFLLDRFKGGRGLLPVFLNSYLDMREKDATADKVALGREWLRRMIVHWGVHIAFWPVGFRWTDEDGTKELVDIGVRVMKTAVEGDWEQLRRVEPLEGVAEEWAKVWDRVEV</sequence>
<proteinExistence type="predicted"/>
<dbReference type="Pfam" id="PF01636">
    <property type="entry name" value="APH"/>
    <property type="match status" value="1"/>
</dbReference>
<dbReference type="STRING" id="1448308.A0A2T2N3A7"/>
<dbReference type="AlphaFoldDB" id="A0A2T2N3A7"/>
<dbReference type="Proteomes" id="UP000240883">
    <property type="component" value="Unassembled WGS sequence"/>
</dbReference>
<organism evidence="2 3">
    <name type="scientific">Corynespora cassiicola Philippines</name>
    <dbReference type="NCBI Taxonomy" id="1448308"/>
    <lineage>
        <taxon>Eukaryota</taxon>
        <taxon>Fungi</taxon>
        <taxon>Dikarya</taxon>
        <taxon>Ascomycota</taxon>
        <taxon>Pezizomycotina</taxon>
        <taxon>Dothideomycetes</taxon>
        <taxon>Pleosporomycetidae</taxon>
        <taxon>Pleosporales</taxon>
        <taxon>Corynesporascaceae</taxon>
        <taxon>Corynespora</taxon>
    </lineage>
</organism>
<dbReference type="EMBL" id="KZ678152">
    <property type="protein sequence ID" value="PSN59917.1"/>
    <property type="molecule type" value="Genomic_DNA"/>
</dbReference>
<reference evidence="2 3" key="1">
    <citation type="journal article" date="2018" name="Front. Microbiol.">
        <title>Genome-Wide Analysis of Corynespora cassiicola Leaf Fall Disease Putative Effectors.</title>
        <authorList>
            <person name="Lopez D."/>
            <person name="Ribeiro S."/>
            <person name="Label P."/>
            <person name="Fumanal B."/>
            <person name="Venisse J.S."/>
            <person name="Kohler A."/>
            <person name="de Oliveira R.R."/>
            <person name="Labutti K."/>
            <person name="Lipzen A."/>
            <person name="Lail K."/>
            <person name="Bauer D."/>
            <person name="Ohm R.A."/>
            <person name="Barry K.W."/>
            <person name="Spatafora J."/>
            <person name="Grigoriev I.V."/>
            <person name="Martin F.M."/>
            <person name="Pujade-Renaud V."/>
        </authorList>
    </citation>
    <scope>NUCLEOTIDE SEQUENCE [LARGE SCALE GENOMIC DNA]</scope>
    <source>
        <strain evidence="2 3">Philippines</strain>
    </source>
</reference>
<keyword evidence="3" id="KW-1185">Reference proteome</keyword>
<dbReference type="OrthoDB" id="25129at2759"/>
<accession>A0A2T2N3A7</accession>
<dbReference type="InterPro" id="IPR011009">
    <property type="entry name" value="Kinase-like_dom_sf"/>
</dbReference>
<evidence type="ECO:0000313" key="2">
    <source>
        <dbReference type="EMBL" id="PSN59917.1"/>
    </source>
</evidence>
<dbReference type="Gene3D" id="3.90.1200.10">
    <property type="match status" value="1"/>
</dbReference>
<dbReference type="Gene3D" id="3.30.200.20">
    <property type="entry name" value="Phosphorylase Kinase, domain 1"/>
    <property type="match status" value="1"/>
</dbReference>
<evidence type="ECO:0000259" key="1">
    <source>
        <dbReference type="Pfam" id="PF01636"/>
    </source>
</evidence>
<protein>
    <recommendedName>
        <fullName evidence="1">Aminoglycoside phosphotransferase domain-containing protein</fullName>
    </recommendedName>
</protein>